<name>A0A8H3ME58_9GLOM</name>
<protein>
    <submittedName>
        <fullName evidence="1">Uncharacterized protein</fullName>
    </submittedName>
</protein>
<evidence type="ECO:0000313" key="1">
    <source>
        <dbReference type="EMBL" id="GET02317.1"/>
    </source>
</evidence>
<dbReference type="EMBL" id="BLAL01000306">
    <property type="protein sequence ID" value="GET02317.1"/>
    <property type="molecule type" value="Genomic_DNA"/>
</dbReference>
<accession>A0A8H3ME58</accession>
<proteinExistence type="predicted"/>
<gene>
    <name evidence="1" type="ORF">RCL2_002870100</name>
</gene>
<organism evidence="1 2">
    <name type="scientific">Rhizophagus clarus</name>
    <dbReference type="NCBI Taxonomy" id="94130"/>
    <lineage>
        <taxon>Eukaryota</taxon>
        <taxon>Fungi</taxon>
        <taxon>Fungi incertae sedis</taxon>
        <taxon>Mucoromycota</taxon>
        <taxon>Glomeromycotina</taxon>
        <taxon>Glomeromycetes</taxon>
        <taxon>Glomerales</taxon>
        <taxon>Glomeraceae</taxon>
        <taxon>Rhizophagus</taxon>
    </lineage>
</organism>
<dbReference type="AlphaFoldDB" id="A0A8H3ME58"/>
<reference evidence="1" key="1">
    <citation type="submission" date="2019-10" db="EMBL/GenBank/DDBJ databases">
        <title>Conservation and host-specific expression of non-tandemly repeated heterogenous ribosome RNA gene in arbuscular mycorrhizal fungi.</title>
        <authorList>
            <person name="Maeda T."/>
            <person name="Kobayashi Y."/>
            <person name="Nakagawa T."/>
            <person name="Ezawa T."/>
            <person name="Yamaguchi K."/>
            <person name="Bino T."/>
            <person name="Nishimoto Y."/>
            <person name="Shigenobu S."/>
            <person name="Kawaguchi M."/>
        </authorList>
    </citation>
    <scope>NUCLEOTIDE SEQUENCE</scope>
    <source>
        <strain evidence="1">HR1</strain>
    </source>
</reference>
<evidence type="ECO:0000313" key="2">
    <source>
        <dbReference type="Proteomes" id="UP000615446"/>
    </source>
</evidence>
<dbReference type="OrthoDB" id="2123547at2759"/>
<comment type="caution">
    <text evidence="1">The sequence shown here is derived from an EMBL/GenBank/DDBJ whole genome shotgun (WGS) entry which is preliminary data.</text>
</comment>
<dbReference type="Proteomes" id="UP000615446">
    <property type="component" value="Unassembled WGS sequence"/>
</dbReference>
<sequence length="373" mass="43899">MISNYVLFSTKVLFRHSLKPHTNFSILRLYRIHSYTKITSRGNIINSNSRKFHNNRTCLGLVQKTLKKELKEEDEIELENEELFPSELLQETLESKQTLTIPKGVSKEFYDLYMEIVNKTLPTNPLHEFPRHGRLNNLIYNIKTREEALLIPETISQWRKRLLPITPVTTRLIIRRCCEVNAVDVVFNMLTDKTKYALFPDKEGFGLIMLTFANTIIDPSSEDKIHLDKQEILDNLYKTFGLMEYYDVSQHDTYLYAILISASLKLNNEQGWDRVDITASEFLENLDKMSNEALEIRPAPINEEEKNELKIRNDKFSVESRINRLKFCIEMANILDKWYSETKQDMEKAESFRNLKENWDNEIKKSQISSELI</sequence>